<dbReference type="EMBL" id="JAAIVJ010000001">
    <property type="protein sequence ID" value="NEY89226.1"/>
    <property type="molecule type" value="Genomic_DNA"/>
</dbReference>
<dbReference type="PANTHER" id="PTHR30570:SF1">
    <property type="entry name" value="PHOSPHATE-BINDING PROTEIN PSTS"/>
    <property type="match status" value="1"/>
</dbReference>
<feature type="domain" description="PBP" evidence="3">
    <location>
        <begin position="21"/>
        <end position="315"/>
    </location>
</feature>
<dbReference type="Gene3D" id="3.40.190.10">
    <property type="entry name" value="Periplasmic binding protein-like II"/>
    <property type="match status" value="2"/>
</dbReference>
<protein>
    <submittedName>
        <fullName evidence="4">Phosphonate ABC transporter substrate-binding protein</fullName>
    </submittedName>
</protein>
<evidence type="ECO:0000259" key="3">
    <source>
        <dbReference type="Pfam" id="PF12849"/>
    </source>
</evidence>
<keyword evidence="5" id="KW-1185">Reference proteome</keyword>
<dbReference type="InterPro" id="IPR050811">
    <property type="entry name" value="Phosphate_ABC_transporter"/>
</dbReference>
<comment type="caution">
    <text evidence="4">The sequence shown here is derived from an EMBL/GenBank/DDBJ whole genome shotgun (WGS) entry which is preliminary data.</text>
</comment>
<feature type="signal peptide" evidence="2">
    <location>
        <begin position="1"/>
        <end position="23"/>
    </location>
</feature>
<dbReference type="SUPFAM" id="SSF53850">
    <property type="entry name" value="Periplasmic binding protein-like II"/>
    <property type="match status" value="1"/>
</dbReference>
<accession>A0A6M0QPI6</accession>
<dbReference type="AlphaFoldDB" id="A0A6M0QPI6"/>
<dbReference type="Proteomes" id="UP000477782">
    <property type="component" value="Unassembled WGS sequence"/>
</dbReference>
<evidence type="ECO:0000313" key="4">
    <source>
        <dbReference type="EMBL" id="NEY89226.1"/>
    </source>
</evidence>
<proteinExistence type="predicted"/>
<evidence type="ECO:0000256" key="2">
    <source>
        <dbReference type="SAM" id="SignalP"/>
    </source>
</evidence>
<organism evidence="4 5">
    <name type="scientific">Tabrizicola oligotrophica</name>
    <dbReference type="NCBI Taxonomy" id="2710650"/>
    <lineage>
        <taxon>Bacteria</taxon>
        <taxon>Pseudomonadati</taxon>
        <taxon>Pseudomonadota</taxon>
        <taxon>Alphaproteobacteria</taxon>
        <taxon>Rhodobacterales</taxon>
        <taxon>Paracoccaceae</taxon>
        <taxon>Tabrizicola</taxon>
    </lineage>
</organism>
<dbReference type="Pfam" id="PF12849">
    <property type="entry name" value="PBP_like_2"/>
    <property type="match status" value="1"/>
</dbReference>
<evidence type="ECO:0000256" key="1">
    <source>
        <dbReference type="ARBA" id="ARBA00022729"/>
    </source>
</evidence>
<reference evidence="4 5" key="1">
    <citation type="submission" date="2020-02" db="EMBL/GenBank/DDBJ databases">
        <authorList>
            <person name="Chen W.-M."/>
        </authorList>
    </citation>
    <scope>NUCLEOTIDE SEQUENCE [LARGE SCALE GENOMIC DNA]</scope>
    <source>
        <strain evidence="4 5">KMS-5</strain>
    </source>
</reference>
<keyword evidence="1 2" id="KW-0732">Signal</keyword>
<feature type="chain" id="PRO_5026991988" evidence="2">
    <location>
        <begin position="24"/>
        <end position="351"/>
    </location>
</feature>
<sequence>MSFFKLSASTVAILAASTVIASARDQIQVTGSSTVLPYATIVAEAFGENFDFPSPVVEGGGSGAGRKKLCEGVGETTVDIANSSSRISKSDLELCATNGVAEVMEVRIGYDGIVFASDVAGADFAFTPSDIYGALAAKVAKDGALVDNAAATWADVNASLPAQDILALIPGTKHGTREVFDVKVIEAGCKATGALDLFLATAEGADDKEKEKAAKAMCLELRTDGKSVDIDGDYTETLARLDADKKAVGVFGLSFYQNNTDKLKVATIDGIVPATETIASGDYPVSRPLYFYVKKAHIGVIPGLKEYIEFFVSDEMAGPDGPLAEYGLVSDPELAKTQAEVAAETPMGPLE</sequence>
<dbReference type="RefSeq" id="WP_164623231.1">
    <property type="nucleotide sequence ID" value="NZ_JAAIVJ010000001.1"/>
</dbReference>
<evidence type="ECO:0000313" key="5">
    <source>
        <dbReference type="Proteomes" id="UP000477782"/>
    </source>
</evidence>
<dbReference type="InterPro" id="IPR024370">
    <property type="entry name" value="PBP_domain"/>
</dbReference>
<name>A0A6M0QPI6_9RHOB</name>
<dbReference type="PANTHER" id="PTHR30570">
    <property type="entry name" value="PERIPLASMIC PHOSPHATE BINDING COMPONENT OF PHOSPHATE ABC TRANSPORTER"/>
    <property type="match status" value="1"/>
</dbReference>
<gene>
    <name evidence="4" type="ORF">G4Z14_02870</name>
</gene>